<dbReference type="EMBL" id="JBJJXI010000049">
    <property type="protein sequence ID" value="KAL3401138.1"/>
    <property type="molecule type" value="Genomic_DNA"/>
</dbReference>
<dbReference type="GO" id="GO:0005634">
    <property type="term" value="C:nucleus"/>
    <property type="evidence" value="ECO:0007669"/>
    <property type="project" value="UniProtKB-SubCell"/>
</dbReference>
<evidence type="ECO:0000256" key="4">
    <source>
        <dbReference type="ARBA" id="ARBA00016020"/>
    </source>
</evidence>
<accession>A0ABD2X6Z7</accession>
<dbReference type="Pfam" id="PF08389">
    <property type="entry name" value="Xpo1"/>
    <property type="match status" value="1"/>
</dbReference>
<dbReference type="Pfam" id="PF18806">
    <property type="entry name" value="Importin_rep_3"/>
    <property type="match status" value="1"/>
</dbReference>
<gene>
    <name evidence="9" type="ORF">TKK_005759</name>
</gene>
<dbReference type="SUPFAM" id="SSF48371">
    <property type="entry name" value="ARM repeat"/>
    <property type="match status" value="1"/>
</dbReference>
<dbReference type="Proteomes" id="UP001627154">
    <property type="component" value="Unassembled WGS sequence"/>
</dbReference>
<name>A0ABD2X6Z7_9HYME</name>
<dbReference type="GO" id="GO:0006606">
    <property type="term" value="P:protein import into nucleus"/>
    <property type="evidence" value="ECO:0007669"/>
    <property type="project" value="UniProtKB-ARBA"/>
</dbReference>
<dbReference type="Gene3D" id="1.25.10.10">
    <property type="entry name" value="Leucine-rich Repeat Variant"/>
    <property type="match status" value="1"/>
</dbReference>
<evidence type="ECO:0000259" key="8">
    <source>
        <dbReference type="SMART" id="SM00913"/>
    </source>
</evidence>
<dbReference type="InterPro" id="IPR051345">
    <property type="entry name" value="Importin_beta-like_NTR"/>
</dbReference>
<evidence type="ECO:0000256" key="2">
    <source>
        <dbReference type="ARBA" id="ARBA00007991"/>
    </source>
</evidence>
<keyword evidence="6" id="KW-0677">Repeat</keyword>
<dbReference type="InterPro" id="IPR013598">
    <property type="entry name" value="Exportin-1/Importin-b-like"/>
</dbReference>
<comment type="caution">
    <text evidence="9">The sequence shown here is derived from an EMBL/GenBank/DDBJ whole genome shotgun (WGS) entry which is preliminary data.</text>
</comment>
<evidence type="ECO:0000256" key="3">
    <source>
        <dbReference type="ARBA" id="ARBA00011422"/>
    </source>
</evidence>
<proteinExistence type="inferred from homology"/>
<dbReference type="InterPro" id="IPR040520">
    <property type="entry name" value="Importin_rep_3"/>
</dbReference>
<dbReference type="PANTHER" id="PTHR12363">
    <property type="entry name" value="TRANSPORTIN 3 AND IMPORTIN 13"/>
    <property type="match status" value="1"/>
</dbReference>
<dbReference type="Pfam" id="PF18773">
    <property type="entry name" value="Importin_rep"/>
    <property type="match status" value="1"/>
</dbReference>
<comment type="subcellular location">
    <subcellularLocation>
        <location evidence="1">Nucleus</location>
    </subcellularLocation>
</comment>
<organism evidence="9 10">
    <name type="scientific">Trichogramma kaykai</name>
    <dbReference type="NCBI Taxonomy" id="54128"/>
    <lineage>
        <taxon>Eukaryota</taxon>
        <taxon>Metazoa</taxon>
        <taxon>Ecdysozoa</taxon>
        <taxon>Arthropoda</taxon>
        <taxon>Hexapoda</taxon>
        <taxon>Insecta</taxon>
        <taxon>Pterygota</taxon>
        <taxon>Neoptera</taxon>
        <taxon>Endopterygota</taxon>
        <taxon>Hymenoptera</taxon>
        <taxon>Apocrita</taxon>
        <taxon>Proctotrupomorpha</taxon>
        <taxon>Chalcidoidea</taxon>
        <taxon>Trichogrammatidae</taxon>
        <taxon>Trichogramma</taxon>
    </lineage>
</organism>
<dbReference type="Pfam" id="PF03810">
    <property type="entry name" value="IBN_N"/>
    <property type="match status" value="1"/>
</dbReference>
<evidence type="ECO:0000313" key="9">
    <source>
        <dbReference type="EMBL" id="KAL3401138.1"/>
    </source>
</evidence>
<comment type="subunit">
    <text evidence="3">Interacts with UBC9, RAN, RBM8A, eIF-1A and PAX6.</text>
</comment>
<evidence type="ECO:0000256" key="1">
    <source>
        <dbReference type="ARBA" id="ARBA00004123"/>
    </source>
</evidence>
<dbReference type="SMART" id="SM00913">
    <property type="entry name" value="IBN_N"/>
    <property type="match status" value="1"/>
</dbReference>
<reference evidence="9 10" key="1">
    <citation type="journal article" date="2024" name="bioRxiv">
        <title>A reference genome for Trichogramma kaykai: A tiny desert-dwelling parasitoid wasp with competing sex-ratio distorters.</title>
        <authorList>
            <person name="Culotta J."/>
            <person name="Lindsey A.R."/>
        </authorList>
    </citation>
    <scope>NUCLEOTIDE SEQUENCE [LARGE SCALE GENOMIC DNA]</scope>
    <source>
        <strain evidence="9 10">KSX58</strain>
    </source>
</reference>
<evidence type="ECO:0000313" key="10">
    <source>
        <dbReference type="Proteomes" id="UP001627154"/>
    </source>
</evidence>
<protein>
    <recommendedName>
        <fullName evidence="4">Importin-13</fullName>
    </recommendedName>
</protein>
<feature type="domain" description="Importin N-terminal" evidence="8">
    <location>
        <begin position="24"/>
        <end position="90"/>
    </location>
</feature>
<evidence type="ECO:0000256" key="7">
    <source>
        <dbReference type="ARBA" id="ARBA00023242"/>
    </source>
</evidence>
<dbReference type="InterPro" id="IPR001494">
    <property type="entry name" value="Importin-beta_N"/>
</dbReference>
<dbReference type="AlphaFoldDB" id="A0ABD2X6Z7"/>
<sequence>MDQTQTLNIEDALKTFYASGNNEAHSWLVRLQESQEAWSLVWKLLDSSKPPEVQFYAANTLYSKISKQWCEVPKSEYSALQSQIIQALKHYSGTKIIASRLCQALAAFMANYEDTNRSAVDDVICSLPCDTPETTKLVMKIFEALPSEFDKCQQHNESKNRQNISRNWRKVAEFLQQIFHSCSQSNDPSSNSIYILCLECAASWLKVDYLSLDTVERLFPYFLMGCSRFLPKSEDMDNADATHGWELALECLTMSTVNLELTKRPLLFFEWTQNLILMVQDHGAKHYYDLLSSLGETHSRTILLAITPQHENNTVSNEQHKWLSQKIIDYLLECCDTPGRYPTEEKQSCIPLGFWYALQDDLDTLETPIDILAKNQLQPIYTKLTHTLLKKSTLPPPNEAGSKEDKELFRIYRQDISDTLVYCFNVLRQDLLVLLGQRLMVPNNDVSRWNEVEASIHGFRAICDHVIDEDNQYIAAIMDLLLTNIPYDIFPREVLCSACSAMGDYAEWIYNNPEPWLERALHLVILGLTAGPITSPAASLALKDICRECNKHLEPLAPTILQTIGRTLPNITPGGGEDVRLMYAAGKLLNSLSLESDRIQHLDATVGLCVMRLKHFLQSSSNDAQFGVINNFRMITTFFSSLEKNIGNAVLNVLIPIFQEIVSHPVWRKDEKIIEAMFHCAQKAITTIECPEQDAQSLFSILLTSYKIYPHPAALDFLKLSVLMFGRAQAHFIGPIFAEINSITLQAVATCRANGDCISDYSKLLEEYLSLLGHICKKNPGLLSQVSDQLLEMLRCGIGCLLLPEYATVKAAGYFLTHAITTSPHLQTFIHPVGQELICVLLQCIGSVTPRSQLEPHAEVLLALNKTCFEWTAEWLQIALIQANAVTENQRNMFVQDVLRERTNKRRLCNKLQDFSLLCRQSTGAK</sequence>
<comment type="similarity">
    <text evidence="2">Belongs to the importin beta family.</text>
</comment>
<dbReference type="InterPro" id="IPR011989">
    <property type="entry name" value="ARM-like"/>
</dbReference>
<keyword evidence="7" id="KW-0539">Nucleus</keyword>
<dbReference type="InterPro" id="IPR016024">
    <property type="entry name" value="ARM-type_fold"/>
</dbReference>
<dbReference type="PANTHER" id="PTHR12363:SF33">
    <property type="entry name" value="IMPORTIN-13"/>
    <property type="match status" value="1"/>
</dbReference>
<evidence type="ECO:0000256" key="5">
    <source>
        <dbReference type="ARBA" id="ARBA00022448"/>
    </source>
</evidence>
<keyword evidence="5" id="KW-0813">Transport</keyword>
<keyword evidence="10" id="KW-1185">Reference proteome</keyword>
<evidence type="ECO:0000256" key="6">
    <source>
        <dbReference type="ARBA" id="ARBA00022737"/>
    </source>
</evidence>
<dbReference type="InterPro" id="IPR040709">
    <property type="entry name" value="Importin_rep_1"/>
</dbReference>